<feature type="signal peptide" evidence="2">
    <location>
        <begin position="1"/>
        <end position="23"/>
    </location>
</feature>
<dbReference type="KEGG" id="rlc:K227x_02810"/>
<reference evidence="3 4" key="1">
    <citation type="submission" date="2019-02" db="EMBL/GenBank/DDBJ databases">
        <title>Deep-cultivation of Planctomycetes and their phenomic and genomic characterization uncovers novel biology.</title>
        <authorList>
            <person name="Wiegand S."/>
            <person name="Jogler M."/>
            <person name="Boedeker C."/>
            <person name="Pinto D."/>
            <person name="Vollmers J."/>
            <person name="Rivas-Marin E."/>
            <person name="Kohn T."/>
            <person name="Peeters S.H."/>
            <person name="Heuer A."/>
            <person name="Rast P."/>
            <person name="Oberbeckmann S."/>
            <person name="Bunk B."/>
            <person name="Jeske O."/>
            <person name="Meyerdierks A."/>
            <person name="Storesund J.E."/>
            <person name="Kallscheuer N."/>
            <person name="Luecker S."/>
            <person name="Lage O.M."/>
            <person name="Pohl T."/>
            <person name="Merkel B.J."/>
            <person name="Hornburger P."/>
            <person name="Mueller R.-W."/>
            <person name="Bruemmer F."/>
            <person name="Labrenz M."/>
            <person name="Spormann A.M."/>
            <person name="Op den Camp H."/>
            <person name="Overmann J."/>
            <person name="Amann R."/>
            <person name="Jetten M.S.M."/>
            <person name="Mascher T."/>
            <person name="Medema M.H."/>
            <person name="Devos D.P."/>
            <person name="Kaster A.-K."/>
            <person name="Ovreas L."/>
            <person name="Rohde M."/>
            <person name="Galperin M.Y."/>
            <person name="Jogler C."/>
        </authorList>
    </citation>
    <scope>NUCLEOTIDE SEQUENCE [LARGE SCALE GENOMIC DNA]</scope>
    <source>
        <strain evidence="3 4">K22_7</strain>
    </source>
</reference>
<accession>A0A517N464</accession>
<keyword evidence="4" id="KW-1185">Reference proteome</keyword>
<keyword evidence="2" id="KW-0732">Signal</keyword>
<evidence type="ECO:0008006" key="5">
    <source>
        <dbReference type="Google" id="ProtNLM"/>
    </source>
</evidence>
<protein>
    <recommendedName>
        <fullName evidence="5">Tetratricopeptide repeat protein</fullName>
    </recommendedName>
</protein>
<feature type="compositionally biased region" description="Low complexity" evidence="1">
    <location>
        <begin position="251"/>
        <end position="261"/>
    </location>
</feature>
<feature type="chain" id="PRO_5022215740" description="Tetratricopeptide repeat protein" evidence="2">
    <location>
        <begin position="24"/>
        <end position="261"/>
    </location>
</feature>
<dbReference type="Proteomes" id="UP000318538">
    <property type="component" value="Chromosome"/>
</dbReference>
<dbReference type="EMBL" id="CP036525">
    <property type="protein sequence ID" value="QDT01912.1"/>
    <property type="molecule type" value="Genomic_DNA"/>
</dbReference>
<dbReference type="AlphaFoldDB" id="A0A517N464"/>
<name>A0A517N464_9BACT</name>
<dbReference type="RefSeq" id="WP_145167721.1">
    <property type="nucleotide sequence ID" value="NZ_CP036525.1"/>
</dbReference>
<feature type="compositionally biased region" description="Low complexity" evidence="1">
    <location>
        <begin position="203"/>
        <end position="221"/>
    </location>
</feature>
<proteinExistence type="predicted"/>
<gene>
    <name evidence="3" type="ORF">K227x_02810</name>
</gene>
<evidence type="ECO:0000256" key="2">
    <source>
        <dbReference type="SAM" id="SignalP"/>
    </source>
</evidence>
<evidence type="ECO:0000313" key="4">
    <source>
        <dbReference type="Proteomes" id="UP000318538"/>
    </source>
</evidence>
<feature type="compositionally biased region" description="Gly residues" evidence="1">
    <location>
        <begin position="226"/>
        <end position="250"/>
    </location>
</feature>
<sequence length="261" mass="26648" precursor="true">MKTLLSSLVACAFVTSMIGGSSAQGQSAVLSEFYGQGVHAYYAGRTTEAYDLLSLAINNGIDDPRAYYFRGIVAHNSGRPYEAESDWQLGADLEASGKGSRYIGRSLSRYQGAGRLKLEEIRQKSKLQYLAESAARSRQRYGEIGAAPGVTSPAPAATQPRAGVTPPPAPPIADSDPFADDLGTPKVENEDALADAMNDPMIDSGAPAAGDSPAGAPASDPFSTGGDSGADPFGGGGAMDSDPFGGGGAGADPFGDDPFGS</sequence>
<evidence type="ECO:0000256" key="1">
    <source>
        <dbReference type="SAM" id="MobiDB-lite"/>
    </source>
</evidence>
<dbReference type="OrthoDB" id="292244at2"/>
<organism evidence="3 4">
    <name type="scientific">Rubripirellula lacrimiformis</name>
    <dbReference type="NCBI Taxonomy" id="1930273"/>
    <lineage>
        <taxon>Bacteria</taxon>
        <taxon>Pseudomonadati</taxon>
        <taxon>Planctomycetota</taxon>
        <taxon>Planctomycetia</taxon>
        <taxon>Pirellulales</taxon>
        <taxon>Pirellulaceae</taxon>
        <taxon>Rubripirellula</taxon>
    </lineage>
</organism>
<dbReference type="SUPFAM" id="SSF48452">
    <property type="entry name" value="TPR-like"/>
    <property type="match status" value="1"/>
</dbReference>
<feature type="region of interest" description="Disordered" evidence="1">
    <location>
        <begin position="145"/>
        <end position="261"/>
    </location>
</feature>
<dbReference type="InterPro" id="IPR011990">
    <property type="entry name" value="TPR-like_helical_dom_sf"/>
</dbReference>
<dbReference type="Gene3D" id="1.25.40.10">
    <property type="entry name" value="Tetratricopeptide repeat domain"/>
    <property type="match status" value="1"/>
</dbReference>
<evidence type="ECO:0000313" key="3">
    <source>
        <dbReference type="EMBL" id="QDT01912.1"/>
    </source>
</evidence>